<dbReference type="Gene3D" id="2.20.25.240">
    <property type="match status" value="1"/>
</dbReference>
<dbReference type="Proteomes" id="UP000000305">
    <property type="component" value="Unassembled WGS sequence"/>
</dbReference>
<feature type="region of interest" description="Disordered" evidence="1">
    <location>
        <begin position="242"/>
        <end position="302"/>
    </location>
</feature>
<accession>E9HJN7</accession>
<reference evidence="2 3" key="1">
    <citation type="journal article" date="2011" name="Science">
        <title>The ecoresponsive genome of Daphnia pulex.</title>
        <authorList>
            <person name="Colbourne J.K."/>
            <person name="Pfrender M.E."/>
            <person name="Gilbert D."/>
            <person name="Thomas W.K."/>
            <person name="Tucker A."/>
            <person name="Oakley T.H."/>
            <person name="Tokishita S."/>
            <person name="Aerts A."/>
            <person name="Arnold G.J."/>
            <person name="Basu M.K."/>
            <person name="Bauer D.J."/>
            <person name="Caceres C.E."/>
            <person name="Carmel L."/>
            <person name="Casola C."/>
            <person name="Choi J.H."/>
            <person name="Detter J.C."/>
            <person name="Dong Q."/>
            <person name="Dusheyko S."/>
            <person name="Eads B.D."/>
            <person name="Frohlich T."/>
            <person name="Geiler-Samerotte K.A."/>
            <person name="Gerlach D."/>
            <person name="Hatcher P."/>
            <person name="Jogdeo S."/>
            <person name="Krijgsveld J."/>
            <person name="Kriventseva E.V."/>
            <person name="Kultz D."/>
            <person name="Laforsch C."/>
            <person name="Lindquist E."/>
            <person name="Lopez J."/>
            <person name="Manak J.R."/>
            <person name="Muller J."/>
            <person name="Pangilinan J."/>
            <person name="Patwardhan R.P."/>
            <person name="Pitluck S."/>
            <person name="Pritham E.J."/>
            <person name="Rechtsteiner A."/>
            <person name="Rho M."/>
            <person name="Rogozin I.B."/>
            <person name="Sakarya O."/>
            <person name="Salamov A."/>
            <person name="Schaack S."/>
            <person name="Shapiro H."/>
            <person name="Shiga Y."/>
            <person name="Skalitzky C."/>
            <person name="Smith Z."/>
            <person name="Souvorov A."/>
            <person name="Sung W."/>
            <person name="Tang Z."/>
            <person name="Tsuchiya D."/>
            <person name="Tu H."/>
            <person name="Vos H."/>
            <person name="Wang M."/>
            <person name="Wolf Y.I."/>
            <person name="Yamagata H."/>
            <person name="Yamada T."/>
            <person name="Ye Y."/>
            <person name="Shaw J.R."/>
            <person name="Andrews J."/>
            <person name="Crease T.J."/>
            <person name="Tang H."/>
            <person name="Lucas S.M."/>
            <person name="Robertson H.M."/>
            <person name="Bork P."/>
            <person name="Koonin E.V."/>
            <person name="Zdobnov E.M."/>
            <person name="Grigoriev I.V."/>
            <person name="Lynch M."/>
            <person name="Boore J.L."/>
        </authorList>
    </citation>
    <scope>NUCLEOTIDE SEQUENCE [LARGE SCALE GENOMIC DNA]</scope>
</reference>
<dbReference type="eggNOG" id="ENOG502T0KF">
    <property type="taxonomic scope" value="Eukaryota"/>
</dbReference>
<evidence type="ECO:0000313" key="2">
    <source>
        <dbReference type="EMBL" id="EFX68056.1"/>
    </source>
</evidence>
<dbReference type="PANTHER" id="PTHR47160">
    <property type="entry name" value="PUTATIVE-RELATED"/>
    <property type="match status" value="1"/>
</dbReference>
<dbReference type="InParanoid" id="E9HJN7"/>
<feature type="region of interest" description="Disordered" evidence="1">
    <location>
        <begin position="324"/>
        <end position="363"/>
    </location>
</feature>
<feature type="compositionally biased region" description="Polar residues" evidence="1">
    <location>
        <begin position="396"/>
        <end position="405"/>
    </location>
</feature>
<name>E9HJN7_DAPPU</name>
<feature type="compositionally biased region" description="Basic and acidic residues" evidence="1">
    <location>
        <begin position="409"/>
        <end position="420"/>
    </location>
</feature>
<gene>
    <name evidence="2" type="ORF">DAPPUDRAFT_330473</name>
</gene>
<feature type="region of interest" description="Disordered" evidence="1">
    <location>
        <begin position="396"/>
        <end position="471"/>
    </location>
</feature>
<keyword evidence="3" id="KW-1185">Reference proteome</keyword>
<feature type="compositionally biased region" description="Acidic residues" evidence="1">
    <location>
        <begin position="264"/>
        <end position="295"/>
    </location>
</feature>
<evidence type="ECO:0000313" key="3">
    <source>
        <dbReference type="Proteomes" id="UP000000305"/>
    </source>
</evidence>
<feature type="compositionally biased region" description="Acidic residues" evidence="1">
    <location>
        <begin position="344"/>
        <end position="361"/>
    </location>
</feature>
<feature type="compositionally biased region" description="Polar residues" evidence="1">
    <location>
        <begin position="330"/>
        <end position="343"/>
    </location>
</feature>
<proteinExistence type="predicted"/>
<dbReference type="AlphaFoldDB" id="E9HJN7"/>
<dbReference type="KEGG" id="dpx:DAPPUDRAFT_330473"/>
<dbReference type="PANTHER" id="PTHR47160:SF10">
    <property type="entry name" value="MULE TRANSPOSASE DOMAIN-CONTAINING PROTEIN"/>
    <property type="match status" value="1"/>
</dbReference>
<evidence type="ECO:0000256" key="1">
    <source>
        <dbReference type="SAM" id="MobiDB-lite"/>
    </source>
</evidence>
<sequence>MIYLMDRNRGHVCYYHCRLKESQDCPNRMTMRNGVYTLNGSPHNHGPETQELRRIALVNECVAKAAAQPGNFTTWTARPRPASFDAALQKRMQNARKKNGPVLPKSIPDIEEICKKFDEYGKTHEGKKFFSKVVDVVVGGVTICGLKQDSTNSACVQSNTNLSSDDTEEQQVLEVMNEGGGKQDLPGLTLEIGKEFDEFENLDDDKTILKRNVKEDYRIEFAKKKRNSMNATYVFDRQYQNSEDGISDVGEGGFDSSGSKDGEDYGDDEGSEESNDSDAPELDKADDELELEEADDKPAFDEVKVVKHEVAAVEATPQMKLLDQAANAIPSGQNENLGINSDSDAPELDEADDELELEEADDKPAFDEVKVVKHEVAAVEATPQMKLLDQAANAIPSGQNENFGINANLKEKPEMDEKCLPEAPDQENNGGAVKGDEEKSKRKKTLQLLKNSKRQRKQEKAQNTDGWEADMCAEFQDNCSTDSEEEYD</sequence>
<dbReference type="EMBL" id="GL732663">
    <property type="protein sequence ID" value="EFX68056.1"/>
    <property type="molecule type" value="Genomic_DNA"/>
</dbReference>
<feature type="compositionally biased region" description="Basic residues" evidence="1">
    <location>
        <begin position="441"/>
        <end position="457"/>
    </location>
</feature>
<organism evidence="2 3">
    <name type="scientific">Daphnia pulex</name>
    <name type="common">Water flea</name>
    <dbReference type="NCBI Taxonomy" id="6669"/>
    <lineage>
        <taxon>Eukaryota</taxon>
        <taxon>Metazoa</taxon>
        <taxon>Ecdysozoa</taxon>
        <taxon>Arthropoda</taxon>
        <taxon>Crustacea</taxon>
        <taxon>Branchiopoda</taxon>
        <taxon>Diplostraca</taxon>
        <taxon>Cladocera</taxon>
        <taxon>Anomopoda</taxon>
        <taxon>Daphniidae</taxon>
        <taxon>Daphnia</taxon>
    </lineage>
</organism>
<dbReference type="HOGENOM" id="CLU_559304_0_0_1"/>
<protein>
    <submittedName>
        <fullName evidence="2">Uncharacterized protein</fullName>
    </submittedName>
</protein>